<keyword evidence="2" id="KW-1185">Reference proteome</keyword>
<organism evidence="1 2">
    <name type="scientific">Bradyrhizobium nitroreducens</name>
    <dbReference type="NCBI Taxonomy" id="709803"/>
    <lineage>
        <taxon>Bacteria</taxon>
        <taxon>Pseudomonadati</taxon>
        <taxon>Pseudomonadota</taxon>
        <taxon>Alphaproteobacteria</taxon>
        <taxon>Hyphomicrobiales</taxon>
        <taxon>Nitrobacteraceae</taxon>
        <taxon>Bradyrhizobium</taxon>
    </lineage>
</organism>
<protein>
    <submittedName>
        <fullName evidence="1">Uncharacterized protein</fullName>
    </submittedName>
</protein>
<accession>A0A2M6UJJ8</accession>
<evidence type="ECO:0000313" key="2">
    <source>
        <dbReference type="Proteomes" id="UP000228930"/>
    </source>
</evidence>
<dbReference type="AlphaFoldDB" id="A0A2M6UJJ8"/>
<name>A0A2M6UJJ8_9BRAD</name>
<comment type="caution">
    <text evidence="1">The sequence shown here is derived from an EMBL/GenBank/DDBJ whole genome shotgun (WGS) entry which is preliminary data.</text>
</comment>
<proteinExistence type="predicted"/>
<gene>
    <name evidence="1" type="ORF">TSA1_31045</name>
</gene>
<dbReference type="Proteomes" id="UP000228930">
    <property type="component" value="Unassembled WGS sequence"/>
</dbReference>
<reference evidence="1 2" key="1">
    <citation type="submission" date="2015-06" db="EMBL/GenBank/DDBJ databases">
        <title>Comparative genome analysis of nirS-carrying Bradyrhizobium sp. strains.</title>
        <authorList>
            <person name="Ishii S."/>
            <person name="Jang J."/>
            <person name="Nishizawa T."/>
            <person name="Senoo K."/>
        </authorList>
    </citation>
    <scope>NUCLEOTIDE SEQUENCE [LARGE SCALE GENOMIC DNA]</scope>
    <source>
        <strain evidence="1 2">TSA1</strain>
    </source>
</reference>
<dbReference type="EMBL" id="LFJC01000003">
    <property type="protein sequence ID" value="PIT04695.1"/>
    <property type="molecule type" value="Genomic_DNA"/>
</dbReference>
<evidence type="ECO:0000313" key="1">
    <source>
        <dbReference type="EMBL" id="PIT04695.1"/>
    </source>
</evidence>
<sequence length="69" mass="8106">MFVSAHHATRPSEGAMQNYINHENIRRYQKLIAVSEGDPSRDEARHQTLLRLLDEEKAKDERPHDWPNV</sequence>